<accession>A0A6H1ZLY6</accession>
<dbReference type="EMBL" id="MT144080">
    <property type="protein sequence ID" value="QJA48337.1"/>
    <property type="molecule type" value="Genomic_DNA"/>
</dbReference>
<evidence type="ECO:0000313" key="1">
    <source>
        <dbReference type="EMBL" id="QJA48337.1"/>
    </source>
</evidence>
<sequence length="948" mass="96845">MANVRRTLAELIALFADNTVGGISEQDSRDFIVTTFPNISATAPTVNDDSVDGYCAGSFWCHTVTTSTTVYQCADPTVGAAIWNKIGIVDTFTGLTGTTLNIISGTTTGTLVVIGDTTLSTTTGNTLNIISGTTTGTLIVSSATTLNTTTGNTLNITTDTTLSDVNISGHTISATEDTGLKLYDNASNGIIIKDGGDVGVGIIPTEKLSINGNMWQASGDTSYYSNSFITGWGNTGFRLNTDSNGISHMIIDNLTVRQTMSIYELLINQIRATNGNLFVTSCAKCSGATATTLKFEDVTEANIVPFAVNDLILAQKVNLHAGGAPGANITYCEAEITGITDLTVSVTYNTAPADKSDLIGLAFVRVGNTLDSNRQDSIYLATDDIDTPFIDIRNDVDSWGAWGTSATKLRLGNMAGLSGKNINGVVPSGYGLWSDNVFLEGGIVSTFGRIGGFVISGHTLTTSSGATGIGDNTQSHALWISGATPSIAKTRLAHDGSGVLANGNIIWTSDGSVSITGSTLIVNAASINLTSFNDDGTWGSRITTNESGISTNVSDIAGNTAGISLNSTNIGLRVEKNDVINQINISTEGIKIDADNIVLSGSTTVDGSFTLNGNALINGTVTADQIVGTTLSAIYSDLGSITAGNMNIGSGAFIVDSAGAITATTATITGNITCSGISTWTGNSIPVIYTAAKCTNALADQTSANTAADTSAVGGVAAATIAGWKYTGQTTIDGGDIQTDTITAAQINVATLDAISANLGSITAGNMNIGSGAFIVDSAGAITATTATISGTVNANAGTFSGTITAGGTIQTAIGTGQRVVIANNQITYYDSSNNPISMYCSANALGLSGSFYTTVGYISAKVSYLINAQSGSAGQVLRSNGTTGCVIASIADGDLPATIARDSELVVTTYSDSGAAASGGKNSDVHYDPTLTPKMWIKVAGTWRGCA</sequence>
<reference evidence="1" key="1">
    <citation type="submission" date="2020-03" db="EMBL/GenBank/DDBJ databases">
        <title>The deep terrestrial virosphere.</title>
        <authorList>
            <person name="Holmfeldt K."/>
            <person name="Nilsson E."/>
            <person name="Simone D."/>
            <person name="Lopez-Fernandez M."/>
            <person name="Wu X."/>
            <person name="de Brujin I."/>
            <person name="Lundin D."/>
            <person name="Andersson A."/>
            <person name="Bertilsson S."/>
            <person name="Dopson M."/>
        </authorList>
    </citation>
    <scope>NUCLEOTIDE SEQUENCE</scope>
    <source>
        <strain evidence="1">TM448A00917</strain>
    </source>
</reference>
<protein>
    <submittedName>
        <fullName evidence="1">Putative tail protein</fullName>
    </submittedName>
</protein>
<name>A0A6H1ZLY6_9ZZZZ</name>
<organism evidence="1">
    <name type="scientific">viral metagenome</name>
    <dbReference type="NCBI Taxonomy" id="1070528"/>
    <lineage>
        <taxon>unclassified sequences</taxon>
        <taxon>metagenomes</taxon>
        <taxon>organismal metagenomes</taxon>
    </lineage>
</organism>
<proteinExistence type="predicted"/>
<gene>
    <name evidence="1" type="ORF">TM448A00917_0007</name>
</gene>
<dbReference type="AlphaFoldDB" id="A0A6H1ZLY6"/>